<dbReference type="Proteomes" id="UP001235513">
    <property type="component" value="Unassembled WGS sequence"/>
</dbReference>
<evidence type="ECO:0000259" key="1">
    <source>
        <dbReference type="Pfam" id="PF12728"/>
    </source>
</evidence>
<name>A0ABT9SM82_9FLAO</name>
<dbReference type="InterPro" id="IPR009061">
    <property type="entry name" value="DNA-bd_dom_put_sf"/>
</dbReference>
<proteinExistence type="predicted"/>
<sequence length="207" mass="23876">MSSNIKIKKICQHCGQEFIARTTVTKYCGDNCAKKAYKVKVREEKIKSSEKQLTIQKESIKSKPDPNSYFALKTLDYLTVKEAAVLLKCDCRTIYFMVKSKRLPAINLSQRKTRILKKDIDALFETSHTIKTPIQEVTIHKSIEETPLKDCFTIGQIQSEYNLSETSLQSLIRRHEIPKFQKGKFVYVPKSLIQPILNKIQSHQYCG</sequence>
<gene>
    <name evidence="2" type="ORF">J2T04_002430</name>
</gene>
<organism evidence="2 3">
    <name type="scientific">Chryseobacterium lathyri</name>
    <dbReference type="NCBI Taxonomy" id="395933"/>
    <lineage>
        <taxon>Bacteria</taxon>
        <taxon>Pseudomonadati</taxon>
        <taxon>Bacteroidota</taxon>
        <taxon>Flavobacteriia</taxon>
        <taxon>Flavobacteriales</taxon>
        <taxon>Weeksellaceae</taxon>
        <taxon>Chryseobacterium group</taxon>
        <taxon>Chryseobacterium</taxon>
    </lineage>
</organism>
<dbReference type="RefSeq" id="WP_306843878.1">
    <property type="nucleotide sequence ID" value="NZ_JAUSRL010000003.1"/>
</dbReference>
<dbReference type="NCBIfam" id="TIGR01764">
    <property type="entry name" value="excise"/>
    <property type="match status" value="1"/>
</dbReference>
<evidence type="ECO:0000313" key="2">
    <source>
        <dbReference type="EMBL" id="MDP9960546.1"/>
    </source>
</evidence>
<dbReference type="EMBL" id="JAUSRL010000003">
    <property type="protein sequence ID" value="MDP9960546.1"/>
    <property type="molecule type" value="Genomic_DNA"/>
</dbReference>
<evidence type="ECO:0000313" key="3">
    <source>
        <dbReference type="Proteomes" id="UP001235513"/>
    </source>
</evidence>
<dbReference type="InterPro" id="IPR010093">
    <property type="entry name" value="SinI_DNA-bd"/>
</dbReference>
<keyword evidence="3" id="KW-1185">Reference proteome</keyword>
<reference evidence="2 3" key="1">
    <citation type="submission" date="2023-07" db="EMBL/GenBank/DDBJ databases">
        <title>Sorghum-associated microbial communities from plants grown in Nebraska, USA.</title>
        <authorList>
            <person name="Schachtman D."/>
        </authorList>
    </citation>
    <scope>NUCLEOTIDE SEQUENCE [LARGE SCALE GENOMIC DNA]</scope>
    <source>
        <strain evidence="2 3">CC351</strain>
    </source>
</reference>
<comment type="caution">
    <text evidence="2">The sequence shown here is derived from an EMBL/GenBank/DDBJ whole genome shotgun (WGS) entry which is preliminary data.</text>
</comment>
<accession>A0ABT9SM82</accession>
<dbReference type="InterPro" id="IPR041657">
    <property type="entry name" value="HTH_17"/>
</dbReference>
<dbReference type="Pfam" id="PF12728">
    <property type="entry name" value="HTH_17"/>
    <property type="match status" value="1"/>
</dbReference>
<protein>
    <submittedName>
        <fullName evidence="2">Excisionase family DNA binding protein</fullName>
    </submittedName>
</protein>
<feature type="domain" description="Helix-turn-helix" evidence="1">
    <location>
        <begin position="77"/>
        <end position="126"/>
    </location>
</feature>
<dbReference type="SUPFAM" id="SSF46955">
    <property type="entry name" value="Putative DNA-binding domain"/>
    <property type="match status" value="1"/>
</dbReference>